<protein>
    <submittedName>
        <fullName evidence="1">Uncharacterized protein</fullName>
    </submittedName>
</protein>
<proteinExistence type="predicted"/>
<evidence type="ECO:0000313" key="2">
    <source>
        <dbReference type="Proteomes" id="UP001596977"/>
    </source>
</evidence>
<dbReference type="RefSeq" id="WP_264945344.1">
    <property type="nucleotide sequence ID" value="NZ_JAPDRA010000008.1"/>
</dbReference>
<dbReference type="EMBL" id="JBHTJG010000008">
    <property type="protein sequence ID" value="MFD0947803.1"/>
    <property type="molecule type" value="Genomic_DNA"/>
</dbReference>
<comment type="caution">
    <text evidence="1">The sequence shown here is derived from an EMBL/GenBank/DDBJ whole genome shotgun (WGS) entry which is preliminary data.</text>
</comment>
<dbReference type="Proteomes" id="UP001596977">
    <property type="component" value="Unassembled WGS sequence"/>
</dbReference>
<organism evidence="1 2">
    <name type="scientific">Sphingomonas canadensis</name>
    <dbReference type="NCBI Taxonomy" id="1219257"/>
    <lineage>
        <taxon>Bacteria</taxon>
        <taxon>Pseudomonadati</taxon>
        <taxon>Pseudomonadota</taxon>
        <taxon>Alphaproteobacteria</taxon>
        <taxon>Sphingomonadales</taxon>
        <taxon>Sphingomonadaceae</taxon>
        <taxon>Sphingomonas</taxon>
    </lineage>
</organism>
<accession>A0ABW3H8H7</accession>
<keyword evidence="2" id="KW-1185">Reference proteome</keyword>
<evidence type="ECO:0000313" key="1">
    <source>
        <dbReference type="EMBL" id="MFD0947803.1"/>
    </source>
</evidence>
<sequence length="286" mass="31876">MAHLPNKPFTRWTRDTEAAFLLALKLTGQVRKAAAEIGRATTTAYAYRNRNADFAARWDAVVAEHQAEWLAARRPAEPPEERLRPGRDRRDGWNAQRRRAFLKTVAECGSVSEACRRTGISTTAAYRYRNQHARFAAEWDDALMQAATSIEHEAWRRAVEGVEEPVVAGGQIVGTRRRYSDTLLRALMARGELIMTAGRAGGGRPLTQREKVARAHAAAAEAGGAFFEKCRQEDTDAAILKKIEMVERARNRERGEEQAAEWLRWGRAWAAFGRAMDGGDGTAGAR</sequence>
<name>A0ABW3H8H7_9SPHN</name>
<reference evidence="2" key="1">
    <citation type="journal article" date="2019" name="Int. J. Syst. Evol. Microbiol.">
        <title>The Global Catalogue of Microorganisms (GCM) 10K type strain sequencing project: providing services to taxonomists for standard genome sequencing and annotation.</title>
        <authorList>
            <consortium name="The Broad Institute Genomics Platform"/>
            <consortium name="The Broad Institute Genome Sequencing Center for Infectious Disease"/>
            <person name="Wu L."/>
            <person name="Ma J."/>
        </authorList>
    </citation>
    <scope>NUCLEOTIDE SEQUENCE [LARGE SCALE GENOMIC DNA]</scope>
    <source>
        <strain evidence="2">CCUG 62982</strain>
    </source>
</reference>
<gene>
    <name evidence="1" type="ORF">ACFQ1E_15785</name>
</gene>